<protein>
    <recommendedName>
        <fullName evidence="3">NAD(P)-binding domain-containing protein</fullName>
    </recommendedName>
</protein>
<dbReference type="RefSeq" id="XP_038786116.1">
    <property type="nucleotide sequence ID" value="XM_038931619.1"/>
</dbReference>
<dbReference type="AlphaFoldDB" id="A0A8H7EF08"/>
<name>A0A8H7EF08_9PLEO</name>
<comment type="caution">
    <text evidence="1">The sequence shown here is derived from an EMBL/GenBank/DDBJ whole genome shotgun (WGS) entry which is preliminary data.</text>
</comment>
<dbReference type="GeneID" id="62204797"/>
<gene>
    <name evidence="1" type="ORF">GT037_006572</name>
</gene>
<proteinExistence type="predicted"/>
<dbReference type="Gene3D" id="3.40.50.720">
    <property type="entry name" value="NAD(P)-binding Rossmann-like Domain"/>
    <property type="match status" value="1"/>
</dbReference>
<evidence type="ECO:0008006" key="3">
    <source>
        <dbReference type="Google" id="ProtNLM"/>
    </source>
</evidence>
<dbReference type="OrthoDB" id="3535423at2759"/>
<dbReference type="InterPro" id="IPR036291">
    <property type="entry name" value="NAD(P)-bd_dom_sf"/>
</dbReference>
<dbReference type="PANTHER" id="PTHR14097:SF9">
    <property type="entry name" value="EPIMERASE, PUTATIVE (AFU_ORTHOLOGUE AFUA_8G07320)-RELATED"/>
    <property type="match status" value="1"/>
</dbReference>
<sequence>MRDVDKVWQVPLGYGYFVTNMSFKIVISGVTGRIGAHVLHHALRNPLVSTVIALSRRPPPGIETHAKLEVVLLEDFTKYPDDVLAKLSGADGCIWCMTTTAGNPVLELEYPKAFAEAFASTMPVGAKPFRYLHLSGGMVERDQDRSLWMKGSMRKTKGRGEVQMVDFAKTHENWITIVARPGMVVQRGSIIGEASMMVAGSSGSFIRYDELALALINAVMHGSEELLLPAALVQQGQQLVQGGR</sequence>
<keyword evidence="2" id="KW-1185">Reference proteome</keyword>
<dbReference type="PANTHER" id="PTHR14097">
    <property type="entry name" value="OXIDOREDUCTASE HTATIP2"/>
    <property type="match status" value="1"/>
</dbReference>
<dbReference type="Proteomes" id="UP000596902">
    <property type="component" value="Unassembled WGS sequence"/>
</dbReference>
<accession>A0A8H7EF08</accession>
<reference evidence="1" key="1">
    <citation type="submission" date="2020-01" db="EMBL/GenBank/DDBJ databases">
        <authorList>
            <person name="Feng Z.H.Z."/>
        </authorList>
    </citation>
    <scope>NUCLEOTIDE SEQUENCE</scope>
    <source>
        <strain evidence="1">CBS107.38</strain>
    </source>
</reference>
<evidence type="ECO:0000313" key="1">
    <source>
        <dbReference type="EMBL" id="KAF7675853.1"/>
    </source>
</evidence>
<organism evidence="1 2">
    <name type="scientific">Alternaria burnsii</name>
    <dbReference type="NCBI Taxonomy" id="1187904"/>
    <lineage>
        <taxon>Eukaryota</taxon>
        <taxon>Fungi</taxon>
        <taxon>Dikarya</taxon>
        <taxon>Ascomycota</taxon>
        <taxon>Pezizomycotina</taxon>
        <taxon>Dothideomycetes</taxon>
        <taxon>Pleosporomycetidae</taxon>
        <taxon>Pleosporales</taxon>
        <taxon>Pleosporineae</taxon>
        <taxon>Pleosporaceae</taxon>
        <taxon>Alternaria</taxon>
        <taxon>Alternaria sect. Alternaria</taxon>
    </lineage>
</organism>
<dbReference type="SUPFAM" id="SSF51735">
    <property type="entry name" value="NAD(P)-binding Rossmann-fold domains"/>
    <property type="match status" value="1"/>
</dbReference>
<evidence type="ECO:0000313" key="2">
    <source>
        <dbReference type="Proteomes" id="UP000596902"/>
    </source>
</evidence>
<reference evidence="1" key="2">
    <citation type="submission" date="2020-08" db="EMBL/GenBank/DDBJ databases">
        <title>Draft Genome Sequence of Cumin Blight Pathogen Alternaria burnsii.</title>
        <authorList>
            <person name="Feng Z."/>
        </authorList>
    </citation>
    <scope>NUCLEOTIDE SEQUENCE</scope>
    <source>
        <strain evidence="1">CBS107.38</strain>
    </source>
</reference>
<dbReference type="EMBL" id="JAAABM010000008">
    <property type="protein sequence ID" value="KAF7675853.1"/>
    <property type="molecule type" value="Genomic_DNA"/>
</dbReference>